<keyword evidence="3 9" id="KW-0418">Kinase</keyword>
<dbReference type="PANTHER" id="PTHR43289:SF34">
    <property type="entry name" value="SERINE_THREONINE-PROTEIN KINASE YBDM-RELATED"/>
    <property type="match status" value="1"/>
</dbReference>
<dbReference type="Pfam" id="PF00069">
    <property type="entry name" value="Pkinase"/>
    <property type="match status" value="1"/>
</dbReference>
<sequence length="737" mass="78020">MALRDNDPRRIGGYALHDRLGAGGMGTVFLAQADSGRPVALKIVHEQFAADPEFRTRFRQEIRAARRVSGAFTAPVVDADPDAARPWMATTYVPGRTLRDRVDSEGPLSGTELRVLAVGLVEALREMHQVRVIHRDLKPDNVLLTDDGPRVIDFGISRAPDHRTMTVTGRILGTPPFMSPEQLSAPHRVTSATDVFSLGAVLCYATTGKGPFDGGSPYMTAYNVVHEPPEVAELSGTVREIVQWCLAKDPAERPGPDDLLTAFRTVPEIEWGRRPPLPTVAGPHPPSPTEQARRPRFRPRRQALVALATVVALVAGTGAYMGWRDMTAPDAAGSGGPSAPVTSPASRTPQARVPDASVLAASTAYSPVYGGDPGTTHAYADAPGRRPKGWRAWAVGTELKGCVFVDASLVCTAPHDVTRKGRLVRVDAATGRTIWSVPAAVAEGWEPAVVGGTIAVSTTGGLRAVALSDGHTLWTREKGDTVGRLTASGGVFYGATFDGTVFSVDAATGDPRWRRPGVVQGIGYPRVRISGDRVHVLTIKDPLSDAQTVLSLRTSDGSTVATTALRRPCFPWGLTVVPPRDGGQPPAYFCWAMGGNGHLVQRSGRKEAELDLANRGIASLTVAERGLFGVVEADRPDHSFAQLDGVTGGPLWQLPLGLACGPTDAPPVVTGQRAYVVCGTAGVVVDLTRHTLTARFVLPAGMSDAGNSEAGVIVAGGLLYVQTLKGWASLDPYATPL</sequence>
<dbReference type="InterPro" id="IPR008271">
    <property type="entry name" value="Ser/Thr_kinase_AS"/>
</dbReference>
<dbReference type="InterPro" id="IPR002372">
    <property type="entry name" value="PQQ_rpt_dom"/>
</dbReference>
<organism evidence="9 10">
    <name type="scientific">Streptomyces flavochromogenes</name>
    <dbReference type="NCBI Taxonomy" id="68199"/>
    <lineage>
        <taxon>Bacteria</taxon>
        <taxon>Bacillati</taxon>
        <taxon>Actinomycetota</taxon>
        <taxon>Actinomycetes</taxon>
        <taxon>Kitasatosporales</taxon>
        <taxon>Streptomycetaceae</taxon>
        <taxon>Streptomyces</taxon>
    </lineage>
</organism>
<evidence type="ECO:0000256" key="4">
    <source>
        <dbReference type="ARBA" id="ARBA00022840"/>
    </source>
</evidence>
<keyword evidence="10" id="KW-1185">Reference proteome</keyword>
<dbReference type="Gene3D" id="1.10.510.10">
    <property type="entry name" value="Transferase(Phosphotransferase) domain 1"/>
    <property type="match status" value="1"/>
</dbReference>
<keyword evidence="7" id="KW-1133">Transmembrane helix</keyword>
<evidence type="ECO:0000256" key="5">
    <source>
        <dbReference type="PROSITE-ProRule" id="PRU10141"/>
    </source>
</evidence>
<protein>
    <submittedName>
        <fullName evidence="9">Protein kinase</fullName>
    </submittedName>
</protein>
<reference evidence="9 10" key="1">
    <citation type="submission" date="2024-10" db="EMBL/GenBank/DDBJ databases">
        <title>The Natural Products Discovery Center: Release of the First 8490 Sequenced Strains for Exploring Actinobacteria Biosynthetic Diversity.</title>
        <authorList>
            <person name="Kalkreuter E."/>
            <person name="Kautsar S.A."/>
            <person name="Yang D."/>
            <person name="Bader C.D."/>
            <person name="Teijaro C.N."/>
            <person name="Fluegel L."/>
            <person name="Davis C.M."/>
            <person name="Simpson J.R."/>
            <person name="Lauterbach L."/>
            <person name="Steele A.D."/>
            <person name="Gui C."/>
            <person name="Meng S."/>
            <person name="Li G."/>
            <person name="Viehrig K."/>
            <person name="Ye F."/>
            <person name="Su P."/>
            <person name="Kiefer A.F."/>
            <person name="Nichols A."/>
            <person name="Cepeda A.J."/>
            <person name="Yan W."/>
            <person name="Fan B."/>
            <person name="Jiang Y."/>
            <person name="Adhikari A."/>
            <person name="Zheng C.-J."/>
            <person name="Schuster L."/>
            <person name="Cowan T.M."/>
            <person name="Smanski M.J."/>
            <person name="Chevrette M.G."/>
            <person name="De Carvalho L.P.S."/>
            <person name="Shen B."/>
        </authorList>
    </citation>
    <scope>NUCLEOTIDE SEQUENCE [LARGE SCALE GENOMIC DNA]</scope>
    <source>
        <strain evidence="9 10">NPDC012605</strain>
    </source>
</reference>
<dbReference type="SMART" id="SM00220">
    <property type="entry name" value="S_TKc"/>
    <property type="match status" value="1"/>
</dbReference>
<dbReference type="InterPro" id="IPR011047">
    <property type="entry name" value="Quinoprotein_ADH-like_sf"/>
</dbReference>
<keyword evidence="7" id="KW-0812">Transmembrane</keyword>
<dbReference type="PROSITE" id="PS00107">
    <property type="entry name" value="PROTEIN_KINASE_ATP"/>
    <property type="match status" value="1"/>
</dbReference>
<feature type="region of interest" description="Disordered" evidence="6">
    <location>
        <begin position="273"/>
        <end position="297"/>
    </location>
</feature>
<dbReference type="InterPro" id="IPR000719">
    <property type="entry name" value="Prot_kinase_dom"/>
</dbReference>
<dbReference type="Proteomes" id="UP001602370">
    <property type="component" value="Unassembled WGS sequence"/>
</dbReference>
<dbReference type="InterPro" id="IPR018391">
    <property type="entry name" value="PQQ_b-propeller_rpt"/>
</dbReference>
<proteinExistence type="predicted"/>
<evidence type="ECO:0000313" key="9">
    <source>
        <dbReference type="EMBL" id="MFF5920899.1"/>
    </source>
</evidence>
<gene>
    <name evidence="9" type="ORF">ACFY8C_21535</name>
</gene>
<evidence type="ECO:0000313" key="10">
    <source>
        <dbReference type="Proteomes" id="UP001602370"/>
    </source>
</evidence>
<dbReference type="Pfam" id="PF13360">
    <property type="entry name" value="PQQ_2"/>
    <property type="match status" value="1"/>
</dbReference>
<dbReference type="Gene3D" id="2.130.10.10">
    <property type="entry name" value="YVTN repeat-like/Quinoprotein amine dehydrogenase"/>
    <property type="match status" value="1"/>
</dbReference>
<dbReference type="InterPro" id="IPR015943">
    <property type="entry name" value="WD40/YVTN_repeat-like_dom_sf"/>
</dbReference>
<evidence type="ECO:0000259" key="8">
    <source>
        <dbReference type="PROSITE" id="PS50011"/>
    </source>
</evidence>
<keyword evidence="7" id="KW-0472">Membrane</keyword>
<feature type="binding site" evidence="5">
    <location>
        <position position="42"/>
    </location>
    <ligand>
        <name>ATP</name>
        <dbReference type="ChEBI" id="CHEBI:30616"/>
    </ligand>
</feature>
<name>A0ABW6XU47_9ACTN</name>
<dbReference type="EMBL" id="JBIBDZ010000006">
    <property type="protein sequence ID" value="MFF5920899.1"/>
    <property type="molecule type" value="Genomic_DNA"/>
</dbReference>
<feature type="domain" description="Protein kinase" evidence="8">
    <location>
        <begin position="14"/>
        <end position="269"/>
    </location>
</feature>
<feature type="region of interest" description="Disordered" evidence="6">
    <location>
        <begin position="330"/>
        <end position="354"/>
    </location>
</feature>
<dbReference type="Gene3D" id="3.30.200.20">
    <property type="entry name" value="Phosphorylase Kinase, domain 1"/>
    <property type="match status" value="1"/>
</dbReference>
<evidence type="ECO:0000256" key="7">
    <source>
        <dbReference type="SAM" id="Phobius"/>
    </source>
</evidence>
<dbReference type="PANTHER" id="PTHR43289">
    <property type="entry name" value="MITOGEN-ACTIVATED PROTEIN KINASE KINASE KINASE 20-RELATED"/>
    <property type="match status" value="1"/>
</dbReference>
<feature type="compositionally biased region" description="Pro residues" evidence="6">
    <location>
        <begin position="275"/>
        <end position="288"/>
    </location>
</feature>
<evidence type="ECO:0000256" key="6">
    <source>
        <dbReference type="SAM" id="MobiDB-lite"/>
    </source>
</evidence>
<evidence type="ECO:0000256" key="3">
    <source>
        <dbReference type="ARBA" id="ARBA00022777"/>
    </source>
</evidence>
<dbReference type="SUPFAM" id="SSF56112">
    <property type="entry name" value="Protein kinase-like (PK-like)"/>
    <property type="match status" value="1"/>
</dbReference>
<dbReference type="SUPFAM" id="SSF50998">
    <property type="entry name" value="Quinoprotein alcohol dehydrogenase-like"/>
    <property type="match status" value="1"/>
</dbReference>
<dbReference type="InterPro" id="IPR011009">
    <property type="entry name" value="Kinase-like_dom_sf"/>
</dbReference>
<accession>A0ABW6XU47</accession>
<dbReference type="CDD" id="cd14014">
    <property type="entry name" value="STKc_PknB_like"/>
    <property type="match status" value="1"/>
</dbReference>
<keyword evidence="1" id="KW-0808">Transferase</keyword>
<dbReference type="PROSITE" id="PS50011">
    <property type="entry name" value="PROTEIN_KINASE_DOM"/>
    <property type="match status" value="1"/>
</dbReference>
<comment type="caution">
    <text evidence="9">The sequence shown here is derived from an EMBL/GenBank/DDBJ whole genome shotgun (WGS) entry which is preliminary data.</text>
</comment>
<dbReference type="SMART" id="SM00564">
    <property type="entry name" value="PQQ"/>
    <property type="match status" value="3"/>
</dbReference>
<dbReference type="GO" id="GO:0016301">
    <property type="term" value="F:kinase activity"/>
    <property type="evidence" value="ECO:0007669"/>
    <property type="project" value="UniProtKB-KW"/>
</dbReference>
<feature type="compositionally biased region" description="Low complexity" evidence="6">
    <location>
        <begin position="330"/>
        <end position="346"/>
    </location>
</feature>
<dbReference type="RefSeq" id="WP_388308463.1">
    <property type="nucleotide sequence ID" value="NZ_JBIBDZ010000006.1"/>
</dbReference>
<feature type="transmembrane region" description="Helical" evidence="7">
    <location>
        <begin position="303"/>
        <end position="323"/>
    </location>
</feature>
<dbReference type="PROSITE" id="PS00108">
    <property type="entry name" value="PROTEIN_KINASE_ST"/>
    <property type="match status" value="1"/>
</dbReference>
<keyword evidence="4 5" id="KW-0067">ATP-binding</keyword>
<dbReference type="InterPro" id="IPR017441">
    <property type="entry name" value="Protein_kinase_ATP_BS"/>
</dbReference>
<evidence type="ECO:0000256" key="2">
    <source>
        <dbReference type="ARBA" id="ARBA00022741"/>
    </source>
</evidence>
<evidence type="ECO:0000256" key="1">
    <source>
        <dbReference type="ARBA" id="ARBA00022679"/>
    </source>
</evidence>
<keyword evidence="2 5" id="KW-0547">Nucleotide-binding</keyword>